<dbReference type="EMBL" id="JAPVEB010000003">
    <property type="protein sequence ID" value="KAJ5270840.1"/>
    <property type="molecule type" value="Genomic_DNA"/>
</dbReference>
<sequence>MARLMGSRMTRSRSREAANPGFMPNKGSLERNWLTGVTEEPSTPSPGFIAPRHVVPESPENHEGHTNVSGTTLGHNDVEPVGSQVADKIATHLPFVQQQATLVMSLLVRPELNPDSLAAESKRLLDSNHPNRKRLRRSVEGLTDELEDSPLSRDGRSFLDISQARRLLSPAQLDASIAYIYMTNCALLTLNMFLPSMGIESQSEVMQQLDSQFPGCVMSNLVESSMTRDIGASNTTETTFNLALGIRTQFFIMELERRQHEQDFNALSILRQIFAMDLAPSEDDSPASFRGFNLPGVLQDEDGHLPEYLPERFLIAISDRFNELHEEISEWDSLDIDGLRKAYRWRSFERDLARWVYARDREIKDDIRRLSERLRISPSPRRLTSVPAGTPNRRPGSTVPPSGDISRPGPLPQQTHSPGTPNRRPGSTVPPSGDISRPRPLPQQTHSPQKERLVNAPGANRAPQAETVVQAEQSAQAGNIPGDIASRSGITSQTVPEQSVSNQVAQTVSKDPGRRKSKSNYRDPASLAALMRRQATSRPQPASNVASQAQNISTGTNIVTQADPSANRGVDSVEIQQSPDMTYRDIGDESTYVNNDEDLDLGQGPEPDVMTSTSPPTSSRISRVSHNPNPRFFDSPRDGNTQRSVPAARRFLDKQSNARVVSPISQYDAPSPGNQFTVLGKRNRNADPPDDDLSDESDVEFEQNNQDLDPRRRVEKPQQKLPAAKRQRPEDNAGSVGERLPSSINQSFRHNQPISTQGAQRVQRAESDDITDDETAVEQYEAPTRTQGPWAASNSQAALVNRRVRGATHRWTEEEDERLIYLLGIYGTSYSAIKKQDNACPPSEGGPMLERRSQVNCKDRARNLKKKYLREGRPLPPNLEKATG</sequence>
<feature type="compositionally biased region" description="Polar residues" evidence="1">
    <location>
        <begin position="488"/>
        <end position="509"/>
    </location>
</feature>
<feature type="region of interest" description="Disordered" evidence="1">
    <location>
        <begin position="838"/>
        <end position="884"/>
    </location>
</feature>
<feature type="compositionally biased region" description="Low complexity" evidence="1">
    <location>
        <begin position="611"/>
        <end position="625"/>
    </location>
</feature>
<dbReference type="InterPro" id="IPR001005">
    <property type="entry name" value="SANT/Myb"/>
</dbReference>
<evidence type="ECO:0000313" key="4">
    <source>
        <dbReference type="Proteomes" id="UP001220256"/>
    </source>
</evidence>
<feature type="compositionally biased region" description="Basic and acidic residues" evidence="1">
    <location>
        <begin position="849"/>
        <end position="862"/>
    </location>
</feature>
<feature type="compositionally biased region" description="Acidic residues" evidence="1">
    <location>
        <begin position="688"/>
        <end position="701"/>
    </location>
</feature>
<keyword evidence="4" id="KW-1185">Reference proteome</keyword>
<feature type="compositionally biased region" description="Polar residues" evidence="1">
    <location>
        <begin position="654"/>
        <end position="665"/>
    </location>
</feature>
<evidence type="ECO:0000313" key="3">
    <source>
        <dbReference type="EMBL" id="KAJ5270840.1"/>
    </source>
</evidence>
<dbReference type="CDD" id="cd11660">
    <property type="entry name" value="SANT_TRF"/>
    <property type="match status" value="1"/>
</dbReference>
<evidence type="ECO:0000259" key="2">
    <source>
        <dbReference type="SMART" id="SM00717"/>
    </source>
</evidence>
<feature type="domain" description="Myb-like" evidence="2">
    <location>
        <begin position="807"/>
        <end position="867"/>
    </location>
</feature>
<dbReference type="SMART" id="SM00717">
    <property type="entry name" value="SANT"/>
    <property type="match status" value="1"/>
</dbReference>
<dbReference type="SUPFAM" id="SSF46689">
    <property type="entry name" value="Homeodomain-like"/>
    <property type="match status" value="1"/>
</dbReference>
<organism evidence="3 4">
    <name type="scientific">Penicillium chrysogenum</name>
    <name type="common">Penicillium notatum</name>
    <dbReference type="NCBI Taxonomy" id="5076"/>
    <lineage>
        <taxon>Eukaryota</taxon>
        <taxon>Fungi</taxon>
        <taxon>Dikarya</taxon>
        <taxon>Ascomycota</taxon>
        <taxon>Pezizomycotina</taxon>
        <taxon>Eurotiomycetes</taxon>
        <taxon>Eurotiomycetidae</taxon>
        <taxon>Eurotiales</taxon>
        <taxon>Aspergillaceae</taxon>
        <taxon>Penicillium</taxon>
        <taxon>Penicillium chrysogenum species complex</taxon>
    </lineage>
</organism>
<feature type="compositionally biased region" description="Polar residues" evidence="1">
    <location>
        <begin position="534"/>
        <end position="564"/>
    </location>
</feature>
<feature type="compositionally biased region" description="Basic and acidic residues" evidence="1">
    <location>
        <begin position="708"/>
        <end position="718"/>
    </location>
</feature>
<gene>
    <name evidence="3" type="ORF">N7505_006598</name>
</gene>
<feature type="region of interest" description="Disordered" evidence="1">
    <location>
        <begin position="122"/>
        <end position="149"/>
    </location>
</feature>
<comment type="caution">
    <text evidence="3">The sequence shown here is derived from an EMBL/GenBank/DDBJ whole genome shotgun (WGS) entry which is preliminary data.</text>
</comment>
<feature type="compositionally biased region" description="Polar residues" evidence="1">
    <location>
        <begin position="742"/>
        <end position="760"/>
    </location>
</feature>
<proteinExistence type="predicted"/>
<dbReference type="InterPro" id="IPR009057">
    <property type="entry name" value="Homeodomain-like_sf"/>
</dbReference>
<evidence type="ECO:0000256" key="1">
    <source>
        <dbReference type="SAM" id="MobiDB-lite"/>
    </source>
</evidence>
<reference evidence="3 4" key="1">
    <citation type="journal article" date="2023" name="IMA Fungus">
        <title>Comparative genomic study of the Penicillium genus elucidates a diverse pangenome and 15 lateral gene transfer events.</title>
        <authorList>
            <person name="Petersen C."/>
            <person name="Sorensen T."/>
            <person name="Nielsen M.R."/>
            <person name="Sondergaard T.E."/>
            <person name="Sorensen J.L."/>
            <person name="Fitzpatrick D.A."/>
            <person name="Frisvad J.C."/>
            <person name="Nielsen K.L."/>
        </authorList>
    </citation>
    <scope>NUCLEOTIDE SEQUENCE [LARGE SCALE GENOMIC DNA]</scope>
    <source>
        <strain evidence="3 4">IBT 3361</strain>
    </source>
</reference>
<feature type="region of interest" description="Disordered" evidence="1">
    <location>
        <begin position="1"/>
        <end position="29"/>
    </location>
</feature>
<feature type="region of interest" description="Disordered" evidence="1">
    <location>
        <begin position="378"/>
        <end position="773"/>
    </location>
</feature>
<dbReference type="Gene3D" id="1.10.10.60">
    <property type="entry name" value="Homeodomain-like"/>
    <property type="match status" value="1"/>
</dbReference>
<protein>
    <recommendedName>
        <fullName evidence="2">Myb-like domain-containing protein</fullName>
    </recommendedName>
</protein>
<accession>A0ABQ8WMG5</accession>
<name>A0ABQ8WMG5_PENCH</name>
<dbReference type="Proteomes" id="UP001220256">
    <property type="component" value="Unassembled WGS sequence"/>
</dbReference>